<dbReference type="SUPFAM" id="SSF51569">
    <property type="entry name" value="Aldolase"/>
    <property type="match status" value="1"/>
</dbReference>
<dbReference type="PANTHER" id="PTHR43778:SF2">
    <property type="entry name" value="PYRUVATE CARBOXYLASE, MITOCHONDRIAL"/>
    <property type="match status" value="1"/>
</dbReference>
<dbReference type="Gene3D" id="3.10.600.10">
    <property type="entry name" value="pyruvate carboxylase f1077a mutant domain"/>
    <property type="match status" value="1"/>
</dbReference>
<dbReference type="InterPro" id="IPR013785">
    <property type="entry name" value="Aldolase_TIM"/>
</dbReference>
<dbReference type="InterPro" id="IPR000891">
    <property type="entry name" value="PYR_CT"/>
</dbReference>
<dbReference type="Pfam" id="PF02786">
    <property type="entry name" value="CPSase_L_D2"/>
    <property type="match status" value="1"/>
</dbReference>
<feature type="binding site" evidence="14">
    <location>
        <position position="791"/>
    </location>
    <ligand>
        <name>Mn(2+)</name>
        <dbReference type="ChEBI" id="CHEBI:29035"/>
    </ligand>
</feature>
<comment type="catalytic activity">
    <reaction evidence="11">
        <text>hydrogencarbonate + pyruvate + ATP = oxaloacetate + ADP + phosphate + H(+)</text>
        <dbReference type="Rhea" id="RHEA:20844"/>
        <dbReference type="ChEBI" id="CHEBI:15361"/>
        <dbReference type="ChEBI" id="CHEBI:15378"/>
        <dbReference type="ChEBI" id="CHEBI:16452"/>
        <dbReference type="ChEBI" id="CHEBI:17544"/>
        <dbReference type="ChEBI" id="CHEBI:30616"/>
        <dbReference type="ChEBI" id="CHEBI:43474"/>
        <dbReference type="ChEBI" id="CHEBI:456216"/>
        <dbReference type="EC" id="6.4.1.1"/>
    </reaction>
</comment>
<evidence type="ECO:0000256" key="1">
    <source>
        <dbReference type="ARBA" id="ARBA00001953"/>
    </source>
</evidence>
<dbReference type="Pfam" id="PF00289">
    <property type="entry name" value="Biotin_carb_N"/>
    <property type="match status" value="1"/>
</dbReference>
<dbReference type="FunFam" id="3.30.1490.20:FF:000003">
    <property type="entry name" value="acetyl-CoA carboxylase isoform X1"/>
    <property type="match status" value="1"/>
</dbReference>
<evidence type="ECO:0000256" key="2">
    <source>
        <dbReference type="ARBA" id="ARBA00004742"/>
    </source>
</evidence>
<dbReference type="InterPro" id="IPR011054">
    <property type="entry name" value="Rudment_hybrid_motif"/>
</dbReference>
<dbReference type="SMART" id="SM00878">
    <property type="entry name" value="Biotin_carb_C"/>
    <property type="match status" value="1"/>
</dbReference>
<dbReference type="AlphaFoldDB" id="B3R4D7"/>
<dbReference type="PANTHER" id="PTHR43778">
    <property type="entry name" value="PYRUVATE CARBOXYLASE"/>
    <property type="match status" value="1"/>
</dbReference>
<feature type="domain" description="Pyruvate carboxyltransferase" evidence="19">
    <location>
        <begin position="584"/>
        <end position="852"/>
    </location>
</feature>
<evidence type="ECO:0000259" key="18">
    <source>
        <dbReference type="PROSITE" id="PS50979"/>
    </source>
</evidence>
<reference evidence="20 21" key="1">
    <citation type="journal article" date="2008" name="Genome Res.">
        <title>Genome sequence of the beta-rhizobium Cupriavidus taiwanensis and comparative genomics of rhizobia.</title>
        <authorList>
            <person name="Amadou C."/>
            <person name="Pascal G."/>
            <person name="Mangenot S."/>
            <person name="Glew M."/>
            <person name="Bontemps C."/>
            <person name="Capela D."/>
            <person name="Carrere S."/>
            <person name="Cruveiller S."/>
            <person name="Dossat C."/>
            <person name="Lajus A."/>
            <person name="Marchetti M."/>
            <person name="Poinsot V."/>
            <person name="Rouy Z."/>
            <person name="Servin B."/>
            <person name="Saad M."/>
            <person name="Schenowitz C."/>
            <person name="Barbe V."/>
            <person name="Batut J."/>
            <person name="Medigue C."/>
            <person name="Masson-Boivin C."/>
        </authorList>
    </citation>
    <scope>NUCLEOTIDE SEQUENCE [LARGE SCALE GENOMIC DNA]</scope>
    <source>
        <strain evidence="21">DSM 17343 / BCRC 17206 / CCUG 44338 / CIP 107171 / LMG 19424 / R1</strain>
    </source>
</reference>
<dbReference type="GO" id="GO:0004736">
    <property type="term" value="F:pyruvate carboxylase activity"/>
    <property type="evidence" value="ECO:0007669"/>
    <property type="project" value="UniProtKB-EC"/>
</dbReference>
<dbReference type="InterPro" id="IPR011053">
    <property type="entry name" value="Single_hybrid_motif"/>
</dbReference>
<feature type="binding site" evidence="13">
    <location>
        <position position="238"/>
    </location>
    <ligand>
        <name>ATP</name>
        <dbReference type="ChEBI" id="CHEBI:30616"/>
    </ligand>
</feature>
<keyword evidence="20" id="KW-0670">Pyruvate</keyword>
<feature type="domain" description="Lipoyl-binding" evidence="16">
    <location>
        <begin position="1124"/>
        <end position="1199"/>
    </location>
</feature>
<dbReference type="InterPro" id="IPR016185">
    <property type="entry name" value="PreATP-grasp_dom_sf"/>
</dbReference>
<dbReference type="InterPro" id="IPR005482">
    <property type="entry name" value="Biotin_COase_C"/>
</dbReference>
<gene>
    <name evidence="20" type="ordered locus">RALTA_A1205</name>
</gene>
<dbReference type="PROSITE" id="PS50975">
    <property type="entry name" value="ATP_GRASP"/>
    <property type="match status" value="1"/>
</dbReference>
<dbReference type="Pfam" id="PF00682">
    <property type="entry name" value="HMGL-like"/>
    <property type="match status" value="1"/>
</dbReference>
<evidence type="ECO:0000313" key="20">
    <source>
        <dbReference type="EMBL" id="CAQ69169.1"/>
    </source>
</evidence>
<evidence type="ECO:0000256" key="13">
    <source>
        <dbReference type="PIRSR" id="PIRSR001594-2"/>
    </source>
</evidence>
<comment type="pathway">
    <text evidence="2">Carbohydrate biosynthesis; gluconeogenesis.</text>
</comment>
<dbReference type="GO" id="GO:0005524">
    <property type="term" value="F:ATP binding"/>
    <property type="evidence" value="ECO:0007669"/>
    <property type="project" value="UniProtKB-UniRule"/>
</dbReference>
<dbReference type="InterPro" id="IPR000089">
    <property type="entry name" value="Biotin_lipoyl"/>
</dbReference>
<evidence type="ECO:0000256" key="12">
    <source>
        <dbReference type="PIRSR" id="PIRSR001594-1"/>
    </source>
</evidence>
<evidence type="ECO:0000256" key="5">
    <source>
        <dbReference type="ARBA" id="ARBA00022598"/>
    </source>
</evidence>
<comment type="function">
    <text evidence="11">Catalyzes a 2-step reaction, involving the ATP-dependent carboxylation of the covalently attached biotin in the first step and the transfer of the carboxyl group to pyruvate in the second.</text>
</comment>
<evidence type="ECO:0000259" key="16">
    <source>
        <dbReference type="PROSITE" id="PS50968"/>
    </source>
</evidence>
<dbReference type="PROSITE" id="PS50968">
    <property type="entry name" value="BIOTINYL_LIPOYL"/>
    <property type="match status" value="1"/>
</dbReference>
<dbReference type="PROSITE" id="PS50979">
    <property type="entry name" value="BC"/>
    <property type="match status" value="1"/>
</dbReference>
<dbReference type="SUPFAM" id="SSF89000">
    <property type="entry name" value="post-HMGL domain-like"/>
    <property type="match status" value="1"/>
</dbReference>
<dbReference type="Gene3D" id="3.20.20.70">
    <property type="entry name" value="Aldolase class I"/>
    <property type="match status" value="1"/>
</dbReference>
<keyword evidence="8 11" id="KW-0067">ATP-binding</keyword>
<dbReference type="InterPro" id="IPR011761">
    <property type="entry name" value="ATP-grasp"/>
</dbReference>
<dbReference type="SUPFAM" id="SSF56059">
    <property type="entry name" value="Glutathione synthetase ATP-binding domain-like"/>
    <property type="match status" value="1"/>
</dbReference>
<dbReference type="NCBIfam" id="TIGR01235">
    <property type="entry name" value="pyruv_carbox"/>
    <property type="match status" value="1"/>
</dbReference>
<dbReference type="Gene3D" id="3.30.470.20">
    <property type="entry name" value="ATP-grasp fold, B domain"/>
    <property type="match status" value="1"/>
</dbReference>
<keyword evidence="21" id="KW-1185">Reference proteome</keyword>
<dbReference type="Gene3D" id="2.40.50.100">
    <property type="match status" value="1"/>
</dbReference>
<feature type="domain" description="Biotin carboxylation" evidence="18">
    <location>
        <begin position="38"/>
        <end position="505"/>
    </location>
</feature>
<evidence type="ECO:0000256" key="15">
    <source>
        <dbReference type="PIRSR" id="PIRSR001594-4"/>
    </source>
</evidence>
<sequence length="1200" mass="130965">MEAQAHAGLRLPFAIPSHPTFRPPRPEGHFLAAMDYRPIQSLLIANRSEIAIRVMRAAAEMNVRTVAIYSKEDRLALHRFKADESYLVGAGKKPLAAYLDIDDILRIARQARVDAIHPGYGFLSENPEFAQAVIDAGIRWVGPLPEVMRKLGNKVAARNAAIAAGVPVMPATDPLPHDLEACKRLAAAIGYPLMLKASWGGGGRGMRVLEGEQDLEGALAAARREALAAFGNDEVYVEKLVRNARHVEVQVLGDTHGNLVHLYERDCTVQRRNQKVVERAPAPYLDAAGRGALCDSALRLMRAVGYTHAGTVEFLMDADSGQFYFIEVNPRIQVEHTVTEMVTGIDIVKAQIRITEGGHIGMTENTRDADGKIVVRAAGVPVQQDIALNGHALQCRITTEDPENGFLPDYGRLTAYRSAAGFGVRLDAGTAYGGAVITPYYDSLLVKVTTWAPTAPESMRRMDRALREFRIRGVASNLQFLENVINHPAFRSGDVTTRFIDKTPELLAFAKRQDRATKLLRYLGEVCVNGHPEMSGRALPSLPLPAPVLPAIDTNAALPYGTRDRLRELGAEKFSRWMLEQKQVLLTDTTMRDAHQSLFATRMRTADMLPIAPFYARELSQLFSLECWGGATFDVALRFLKEDPWQRLEQLRERVPNVLFQMLLRGSNAVGYTNYADNVVRFFVRQAASAGVDVFRVFDSLNWVRNMRVAIDAVGESGALCEGAICYTGDLFDPKRSKYDLKYYVGIARELQQAGVHVLGIKDMAGICRPQAAAALVRALKEETGLPVHFHTHDTSGISAASALAAIEAGCDAVDGALDAMSGLTSQPNLSSIAAALAGSERDPGLDLERLHEASMYWEGVRRYYAPFESEIRAGTADVYRHEMPGGQYTNLREQARSLGIEHRWTEVSRAYAEVNQMFGDIVKVTPTSKVVGDLALMMVANDLSAADVCDPAREMAFPESVVSLFKGELGFPPDGFPAALSRKVLRGDPPAPYRPGDQIAPVDLDAARAAGAAACEQPLDDRQLASYLMYPKQAAEYHAHVRQYSDTSVVPTPAYLYGLQPQEEVAIDIEPGKTLLVSLQGTHPDAGEGKIKVQFELNGQSRTTLVEPRSTAQAAAARQGRAVAEPDNPLHVAAPMPGSIVTVAVQPGQRVAAGTTLLALEAMKMETHIAADRDCEIAAVHVKAGDRVAAKDLLVELKD</sequence>
<dbReference type="GO" id="GO:0006094">
    <property type="term" value="P:gluconeogenesis"/>
    <property type="evidence" value="ECO:0007669"/>
    <property type="project" value="UniProtKB-UniPathway"/>
</dbReference>
<feature type="active site" evidence="12">
    <location>
        <position position="331"/>
    </location>
</feature>
<keyword evidence="6 14" id="KW-0479">Metal-binding</keyword>
<feature type="binding site" evidence="13">
    <location>
        <position position="665"/>
    </location>
    <ligand>
        <name>substrate</name>
    </ligand>
</feature>
<comment type="cofactor">
    <cofactor evidence="1 11">
        <name>biotin</name>
        <dbReference type="ChEBI" id="CHEBI:57586"/>
    </cofactor>
</comment>
<keyword evidence="10" id="KW-0511">Multifunctional enzyme</keyword>
<keyword evidence="7 11" id="KW-0547">Nucleotide-binding</keyword>
<evidence type="ECO:0000256" key="4">
    <source>
        <dbReference type="ARBA" id="ARBA00022432"/>
    </source>
</evidence>
<feature type="binding site" evidence="14">
    <location>
        <position position="593"/>
    </location>
    <ligand>
        <name>Mn(2+)</name>
        <dbReference type="ChEBI" id="CHEBI:29035"/>
    </ligand>
</feature>
<dbReference type="InterPro" id="IPR003379">
    <property type="entry name" value="Carboxylase_cons_dom"/>
</dbReference>
<dbReference type="CDD" id="cd07937">
    <property type="entry name" value="DRE_TIM_PC_TC_5S"/>
    <property type="match status" value="1"/>
</dbReference>
<protein>
    <recommendedName>
        <fullName evidence="3 11">Pyruvate carboxylase</fullName>
        <ecNumber evidence="3 11">6.4.1.1</ecNumber>
    </recommendedName>
</protein>
<evidence type="ECO:0000256" key="14">
    <source>
        <dbReference type="PIRSR" id="PIRSR001594-3"/>
    </source>
</evidence>
<dbReference type="GO" id="GO:0046872">
    <property type="term" value="F:metal ion binding"/>
    <property type="evidence" value="ECO:0007669"/>
    <property type="project" value="UniProtKB-KW"/>
</dbReference>
<dbReference type="InterPro" id="IPR001882">
    <property type="entry name" value="Biotin_BS"/>
</dbReference>
<dbReference type="FunFam" id="3.40.50.20:FF:000010">
    <property type="entry name" value="Propionyl-CoA carboxylase subunit alpha"/>
    <property type="match status" value="1"/>
</dbReference>
<dbReference type="PIRSF" id="PIRSF001594">
    <property type="entry name" value="Pyruv_carbox"/>
    <property type="match status" value="1"/>
</dbReference>
<evidence type="ECO:0000256" key="9">
    <source>
        <dbReference type="ARBA" id="ARBA00023267"/>
    </source>
</evidence>
<dbReference type="InterPro" id="IPR011764">
    <property type="entry name" value="Biotin_carboxylation_dom"/>
</dbReference>
<dbReference type="Proteomes" id="UP000001692">
    <property type="component" value="Chromosome 1"/>
</dbReference>
<evidence type="ECO:0000256" key="3">
    <source>
        <dbReference type="ARBA" id="ARBA00013057"/>
    </source>
</evidence>
<feature type="binding site" evidence="13">
    <location>
        <position position="154"/>
    </location>
    <ligand>
        <name>ATP</name>
        <dbReference type="ChEBI" id="CHEBI:30616"/>
    </ligand>
</feature>
<dbReference type="InterPro" id="IPR005481">
    <property type="entry name" value="BC-like_N"/>
</dbReference>
<dbReference type="InterPro" id="IPR005479">
    <property type="entry name" value="CPAse_ATP-bd"/>
</dbReference>
<dbReference type="PROSITE" id="PS00188">
    <property type="entry name" value="BIOTIN"/>
    <property type="match status" value="1"/>
</dbReference>
<feature type="binding site" description="via carbamate group" evidence="14">
    <location>
        <position position="762"/>
    </location>
    <ligand>
        <name>Mn(2+)</name>
        <dbReference type="ChEBI" id="CHEBI:29035"/>
    </ligand>
</feature>
<dbReference type="InterPro" id="IPR055268">
    <property type="entry name" value="PCB-like"/>
</dbReference>
<dbReference type="Pfam" id="PF02785">
    <property type="entry name" value="Biotin_carb_C"/>
    <property type="match status" value="1"/>
</dbReference>
<dbReference type="PROSITE" id="PS00866">
    <property type="entry name" value="CPSASE_1"/>
    <property type="match status" value="1"/>
</dbReference>
<evidence type="ECO:0000256" key="6">
    <source>
        <dbReference type="ARBA" id="ARBA00022723"/>
    </source>
</evidence>
<feature type="domain" description="ATP-grasp" evidence="17">
    <location>
        <begin position="158"/>
        <end position="356"/>
    </location>
</feature>
<evidence type="ECO:0000256" key="7">
    <source>
        <dbReference type="ARBA" id="ARBA00022741"/>
    </source>
</evidence>
<dbReference type="SUPFAM" id="SSF51230">
    <property type="entry name" value="Single hybrid motif"/>
    <property type="match status" value="1"/>
</dbReference>
<dbReference type="FunFam" id="2.40.50.100:FF:000003">
    <property type="entry name" value="Acetyl-CoA carboxylase biotin carboxyl carrier protein"/>
    <property type="match status" value="1"/>
</dbReference>
<proteinExistence type="predicted"/>
<dbReference type="SUPFAM" id="SSF52440">
    <property type="entry name" value="PreATP-grasp domain"/>
    <property type="match status" value="1"/>
</dbReference>
<evidence type="ECO:0000313" key="21">
    <source>
        <dbReference type="Proteomes" id="UP000001692"/>
    </source>
</evidence>
<organism evidence="20 21">
    <name type="scientific">Cupriavidus taiwanensis (strain DSM 17343 / BCRC 17206 / CCUG 44338 / CIP 107171 / LMG 19424 / R1)</name>
    <name type="common">Ralstonia taiwanensis (strain LMG 19424)</name>
    <dbReference type="NCBI Taxonomy" id="977880"/>
    <lineage>
        <taxon>Bacteria</taxon>
        <taxon>Pseudomonadati</taxon>
        <taxon>Pseudomonadota</taxon>
        <taxon>Betaproteobacteria</taxon>
        <taxon>Burkholderiales</taxon>
        <taxon>Burkholderiaceae</taxon>
        <taxon>Cupriavidus</taxon>
    </lineage>
</organism>
<dbReference type="SUPFAM" id="SSF51246">
    <property type="entry name" value="Rudiment single hybrid motif"/>
    <property type="match status" value="1"/>
</dbReference>
<keyword evidence="5 11" id="KW-0436">Ligase</keyword>
<feature type="binding site" evidence="14">
    <location>
        <position position="793"/>
    </location>
    <ligand>
        <name>Mn(2+)</name>
        <dbReference type="ChEBI" id="CHEBI:29035"/>
    </ligand>
</feature>
<name>B3R4D7_CUPTR</name>
<dbReference type="PROSITE" id="PS00867">
    <property type="entry name" value="CPSASE_2"/>
    <property type="match status" value="1"/>
</dbReference>
<feature type="modified residue" description="N6-biotinyllysine" evidence="15">
    <location>
        <position position="1165"/>
    </location>
</feature>
<feature type="binding site" evidence="13">
    <location>
        <position position="926"/>
    </location>
    <ligand>
        <name>substrate</name>
    </ligand>
</feature>
<keyword evidence="9 11" id="KW-0092">Biotin</keyword>
<dbReference type="NCBIfam" id="NF009554">
    <property type="entry name" value="PRK12999.1"/>
    <property type="match status" value="1"/>
</dbReference>
<feature type="modified residue" description="N6-carboxylysine" evidence="15">
    <location>
        <position position="762"/>
    </location>
</feature>
<evidence type="ECO:0000259" key="19">
    <source>
        <dbReference type="PROSITE" id="PS50991"/>
    </source>
</evidence>
<accession>B3R4D7</accession>
<evidence type="ECO:0000256" key="11">
    <source>
        <dbReference type="PIRNR" id="PIRNR001594"/>
    </source>
</evidence>
<keyword evidence="4" id="KW-0312">Gluconeogenesis</keyword>
<dbReference type="KEGG" id="cti:RALTA_A1205"/>
<dbReference type="PROSITE" id="PS50991">
    <property type="entry name" value="PYR_CT"/>
    <property type="match status" value="1"/>
</dbReference>
<dbReference type="EC" id="6.4.1.1" evidence="3 11"/>
<dbReference type="GO" id="GO:0005737">
    <property type="term" value="C:cytoplasm"/>
    <property type="evidence" value="ECO:0007669"/>
    <property type="project" value="TreeGrafter"/>
</dbReference>
<dbReference type="eggNOG" id="COG1038">
    <property type="taxonomic scope" value="Bacteria"/>
</dbReference>
<dbReference type="UniPathway" id="UPA00138"/>
<dbReference type="FunFam" id="3.20.20.70:FF:000033">
    <property type="entry name" value="Pyruvate carboxylase"/>
    <property type="match status" value="1"/>
</dbReference>
<dbReference type="Pfam" id="PF02436">
    <property type="entry name" value="PYC_OADA"/>
    <property type="match status" value="1"/>
</dbReference>
<evidence type="ECO:0000256" key="8">
    <source>
        <dbReference type="ARBA" id="ARBA00022840"/>
    </source>
</evidence>
<evidence type="ECO:0000259" key="17">
    <source>
        <dbReference type="PROSITE" id="PS50975"/>
    </source>
</evidence>
<dbReference type="NCBIfam" id="NF006761">
    <property type="entry name" value="PRK09282.1"/>
    <property type="match status" value="1"/>
</dbReference>
<evidence type="ECO:0000256" key="10">
    <source>
        <dbReference type="ARBA" id="ARBA00023268"/>
    </source>
</evidence>
<dbReference type="CDD" id="cd06850">
    <property type="entry name" value="biotinyl_domain"/>
    <property type="match status" value="1"/>
</dbReference>
<dbReference type="InterPro" id="IPR005930">
    <property type="entry name" value="Pyruv_COase"/>
</dbReference>
<dbReference type="Pfam" id="PF00364">
    <property type="entry name" value="Biotin_lipoyl"/>
    <property type="match status" value="1"/>
</dbReference>
<dbReference type="EMBL" id="CU633749">
    <property type="protein sequence ID" value="CAQ69169.1"/>
    <property type="molecule type" value="Genomic_DNA"/>
</dbReference>
<dbReference type="HOGENOM" id="CLU_000395_0_1_4"/>